<keyword evidence="2" id="KW-1185">Reference proteome</keyword>
<dbReference type="Proteomes" id="UP000199025">
    <property type="component" value="Unassembled WGS sequence"/>
</dbReference>
<evidence type="ECO:0008006" key="3">
    <source>
        <dbReference type="Google" id="ProtNLM"/>
    </source>
</evidence>
<proteinExistence type="predicted"/>
<organism evidence="1 2">
    <name type="scientific">Amycolatopsis sacchari</name>
    <dbReference type="NCBI Taxonomy" id="115433"/>
    <lineage>
        <taxon>Bacteria</taxon>
        <taxon>Bacillati</taxon>
        <taxon>Actinomycetota</taxon>
        <taxon>Actinomycetes</taxon>
        <taxon>Pseudonocardiales</taxon>
        <taxon>Pseudonocardiaceae</taxon>
        <taxon>Amycolatopsis</taxon>
    </lineage>
</organism>
<dbReference type="OrthoDB" id="9792678at2"/>
<dbReference type="InterPro" id="IPR021269">
    <property type="entry name" value="DUF2848"/>
</dbReference>
<evidence type="ECO:0000313" key="2">
    <source>
        <dbReference type="Proteomes" id="UP000199025"/>
    </source>
</evidence>
<protein>
    <recommendedName>
        <fullName evidence="3">DUF2848 domain-containing protein</fullName>
    </recommendedName>
</protein>
<dbReference type="AlphaFoldDB" id="A0A1I3U6Z0"/>
<dbReference type="STRING" id="115433.SAMN05421835_108286"/>
<dbReference type="RefSeq" id="WP_091508380.1">
    <property type="nucleotide sequence ID" value="NZ_CBDQZW010000032.1"/>
</dbReference>
<dbReference type="EMBL" id="FORP01000008">
    <property type="protein sequence ID" value="SFJ78672.1"/>
    <property type="molecule type" value="Genomic_DNA"/>
</dbReference>
<evidence type="ECO:0000313" key="1">
    <source>
        <dbReference type="EMBL" id="SFJ78672.1"/>
    </source>
</evidence>
<gene>
    <name evidence="1" type="ORF">SAMN05421835_108286</name>
</gene>
<accession>A0A1I3U6Z0</accession>
<dbReference type="Pfam" id="PF11010">
    <property type="entry name" value="DUF2848"/>
    <property type="match status" value="1"/>
</dbReference>
<name>A0A1I3U6Z0_9PSEU</name>
<sequence>MTELRFELPDGTTEGIHVHTLLNGGYAGRNQEDVAAHVAELAELGVPAPASTPALYAIAPYLAQQTDEVPVQHGRTSGEAEWALVITGPEPGDVLLTAACDHTDRELEVHGVAWSKNAGLDVLARQAWRLTDVADRIDSLTLRAWVDDDVLIQDGKLAELLPPEYWLNFLADRGLREPGVAVLSGTIPMLPGVDQFAGRWRVELGDPATGRAIELSYRVRRLPEFGEK</sequence>
<reference evidence="1 2" key="1">
    <citation type="submission" date="2016-10" db="EMBL/GenBank/DDBJ databases">
        <authorList>
            <person name="de Groot N.N."/>
        </authorList>
    </citation>
    <scope>NUCLEOTIDE SEQUENCE [LARGE SCALE GENOMIC DNA]</scope>
    <source>
        <strain evidence="1 2">DSM 44468</strain>
    </source>
</reference>